<organism evidence="1 2">
    <name type="scientific">Gossypium arboreum</name>
    <name type="common">Tree cotton</name>
    <name type="synonym">Gossypium nanking</name>
    <dbReference type="NCBI Taxonomy" id="29729"/>
    <lineage>
        <taxon>Eukaryota</taxon>
        <taxon>Viridiplantae</taxon>
        <taxon>Streptophyta</taxon>
        <taxon>Embryophyta</taxon>
        <taxon>Tracheophyta</taxon>
        <taxon>Spermatophyta</taxon>
        <taxon>Magnoliopsida</taxon>
        <taxon>eudicotyledons</taxon>
        <taxon>Gunneridae</taxon>
        <taxon>Pentapetalae</taxon>
        <taxon>rosids</taxon>
        <taxon>malvids</taxon>
        <taxon>Malvales</taxon>
        <taxon>Malvaceae</taxon>
        <taxon>Malvoideae</taxon>
        <taxon>Gossypium</taxon>
    </lineage>
</organism>
<dbReference type="EMBL" id="KN397897">
    <property type="protein sequence ID" value="KHG12570.1"/>
    <property type="molecule type" value="Genomic_DNA"/>
</dbReference>
<accession>A0A0B0NI81</accession>
<sequence>MDTVVCHARVRKSKPCWFPTWVHFLCFRPISRSFTLLCSPKYKT</sequence>
<name>A0A0B0NI81_GOSAR</name>
<gene>
    <name evidence="1" type="ORF">F383_16778</name>
</gene>
<keyword evidence="2" id="KW-1185">Reference proteome</keyword>
<evidence type="ECO:0000313" key="2">
    <source>
        <dbReference type="Proteomes" id="UP000032142"/>
    </source>
</evidence>
<proteinExistence type="predicted"/>
<evidence type="ECO:0000313" key="1">
    <source>
        <dbReference type="EMBL" id="KHG12570.1"/>
    </source>
</evidence>
<dbReference type="Proteomes" id="UP000032142">
    <property type="component" value="Unassembled WGS sequence"/>
</dbReference>
<dbReference type="AlphaFoldDB" id="A0A0B0NI81"/>
<reference evidence="2" key="1">
    <citation type="submission" date="2014-09" db="EMBL/GenBank/DDBJ databases">
        <authorList>
            <person name="Mudge J."/>
            <person name="Ramaraj T."/>
            <person name="Lindquist I.E."/>
            <person name="Bharti A.K."/>
            <person name="Sundararajan A."/>
            <person name="Cameron C.T."/>
            <person name="Woodward J.E."/>
            <person name="May G.D."/>
            <person name="Brubaker C."/>
            <person name="Broadhvest J."/>
            <person name="Wilkins T.A."/>
        </authorList>
    </citation>
    <scope>NUCLEOTIDE SEQUENCE</scope>
    <source>
        <strain evidence="2">cv. AKA8401</strain>
    </source>
</reference>
<protein>
    <submittedName>
        <fullName evidence="1">Uncharacterized protein</fullName>
    </submittedName>
</protein>